<sequence>MNMKEIKEETIRLYQSLPQEKELRMKRTDVRDRVIELNYSFFGYIASHTFINNTSVTYEDKLQSALLHFCECWWWYLWQGDETHKGYRCDLSFTVFFKLRVGEMIERELNEVKYSIRRSLCMEVGKQLGKHWGQVKYDDLMDPRLNLPTEKMNSLKAIFGTLYIADLDTHEPFLSSEEGSFSKFDEELTDKYDTVEELLIREMIDRERKLTNNDIFEICDIYGIDDRTIRGKLKTAETILYSRLRSSQDLREAF</sequence>
<reference evidence="1" key="1">
    <citation type="journal article" date="2021" name="Proc. Natl. Acad. Sci. U.S.A.">
        <title>A Catalog of Tens of Thousands of Viruses from Human Metagenomes Reveals Hidden Associations with Chronic Diseases.</title>
        <authorList>
            <person name="Tisza M.J."/>
            <person name="Buck C.B."/>
        </authorList>
    </citation>
    <scope>NUCLEOTIDE SEQUENCE</scope>
    <source>
        <strain evidence="1">CtgN495</strain>
    </source>
</reference>
<organism evidence="1">
    <name type="scientific">Siphoviridae sp. ctgN495</name>
    <dbReference type="NCBI Taxonomy" id="2825608"/>
    <lineage>
        <taxon>Viruses</taxon>
        <taxon>Duplodnaviria</taxon>
        <taxon>Heunggongvirae</taxon>
        <taxon>Uroviricota</taxon>
        <taxon>Caudoviricetes</taxon>
    </lineage>
</organism>
<protein>
    <submittedName>
        <fullName evidence="1">Uncharacterized protein</fullName>
    </submittedName>
</protein>
<dbReference type="EMBL" id="BK016063">
    <property type="protein sequence ID" value="DAF92270.1"/>
    <property type="molecule type" value="Genomic_DNA"/>
</dbReference>
<evidence type="ECO:0000313" key="1">
    <source>
        <dbReference type="EMBL" id="DAF92270.1"/>
    </source>
</evidence>
<proteinExistence type="predicted"/>
<accession>A0A8S5UD19</accession>
<name>A0A8S5UD19_9CAUD</name>